<feature type="domain" description="HTH luxR-type" evidence="4">
    <location>
        <begin position="149"/>
        <end position="214"/>
    </location>
</feature>
<dbReference type="EMBL" id="BAAAMN010000049">
    <property type="protein sequence ID" value="GAA2043464.1"/>
    <property type="molecule type" value="Genomic_DNA"/>
</dbReference>
<feature type="modified residue" description="4-aspartylphosphate" evidence="3">
    <location>
        <position position="54"/>
    </location>
</feature>
<proteinExistence type="predicted"/>
<dbReference type="CDD" id="cd17535">
    <property type="entry name" value="REC_NarL-like"/>
    <property type="match status" value="1"/>
</dbReference>
<evidence type="ECO:0000256" key="1">
    <source>
        <dbReference type="ARBA" id="ARBA00022553"/>
    </source>
</evidence>
<dbReference type="Pfam" id="PF00196">
    <property type="entry name" value="GerE"/>
    <property type="match status" value="1"/>
</dbReference>
<dbReference type="InterPro" id="IPR000792">
    <property type="entry name" value="Tscrpt_reg_LuxR_C"/>
</dbReference>
<dbReference type="SMART" id="SM00421">
    <property type="entry name" value="HTH_LUXR"/>
    <property type="match status" value="1"/>
</dbReference>
<dbReference type="Pfam" id="PF00072">
    <property type="entry name" value="Response_reg"/>
    <property type="match status" value="1"/>
</dbReference>
<dbReference type="PROSITE" id="PS00622">
    <property type="entry name" value="HTH_LUXR_1"/>
    <property type="match status" value="1"/>
</dbReference>
<dbReference type="InterPro" id="IPR011006">
    <property type="entry name" value="CheY-like_superfamily"/>
</dbReference>
<dbReference type="Proteomes" id="UP001501461">
    <property type="component" value="Unassembled WGS sequence"/>
</dbReference>
<name>A0ABN2UTH7_9MICC</name>
<dbReference type="SUPFAM" id="SSF46894">
    <property type="entry name" value="C-terminal effector domain of the bipartite response regulators"/>
    <property type="match status" value="1"/>
</dbReference>
<evidence type="ECO:0000256" key="2">
    <source>
        <dbReference type="ARBA" id="ARBA00023125"/>
    </source>
</evidence>
<dbReference type="SUPFAM" id="SSF52172">
    <property type="entry name" value="CheY-like"/>
    <property type="match status" value="1"/>
</dbReference>
<evidence type="ECO:0000313" key="7">
    <source>
        <dbReference type="Proteomes" id="UP001501461"/>
    </source>
</evidence>
<dbReference type="SMART" id="SM00448">
    <property type="entry name" value="REC"/>
    <property type="match status" value="1"/>
</dbReference>
<evidence type="ECO:0000259" key="4">
    <source>
        <dbReference type="PROSITE" id="PS50043"/>
    </source>
</evidence>
<evidence type="ECO:0000256" key="3">
    <source>
        <dbReference type="PROSITE-ProRule" id="PRU00169"/>
    </source>
</evidence>
<dbReference type="PANTHER" id="PTHR43214:SF43">
    <property type="entry name" value="TWO-COMPONENT RESPONSE REGULATOR"/>
    <property type="match status" value="1"/>
</dbReference>
<dbReference type="PANTHER" id="PTHR43214">
    <property type="entry name" value="TWO-COMPONENT RESPONSE REGULATOR"/>
    <property type="match status" value="1"/>
</dbReference>
<dbReference type="InterPro" id="IPR039420">
    <property type="entry name" value="WalR-like"/>
</dbReference>
<organism evidence="6 7">
    <name type="scientific">Yaniella flava</name>
    <dbReference type="NCBI Taxonomy" id="287930"/>
    <lineage>
        <taxon>Bacteria</taxon>
        <taxon>Bacillati</taxon>
        <taxon>Actinomycetota</taxon>
        <taxon>Actinomycetes</taxon>
        <taxon>Micrococcales</taxon>
        <taxon>Micrococcaceae</taxon>
        <taxon>Yaniella</taxon>
    </lineage>
</organism>
<keyword evidence="1 3" id="KW-0597">Phosphoprotein</keyword>
<sequence>MISVVLVDDQDLVRAGLRTLLSLDPEIFVAAEASDGQQAITAARVHRPDVMLMDIRMPVFDGIAATHQMSQEAELDGVRVVILTTFDDDEDIVDAVKAGAAGYLLKDAGAYELRKAIHTVADGGNLLSPQITRKLMEAVASQPATDHVEYVDLSDLTEREMDILGHVAQGATNSEIAASLFLSPATVRTYVSRILTKLDARDRTELAILAHRAGLHSE</sequence>
<keyword evidence="7" id="KW-1185">Reference proteome</keyword>
<dbReference type="PROSITE" id="PS50043">
    <property type="entry name" value="HTH_LUXR_2"/>
    <property type="match status" value="1"/>
</dbReference>
<dbReference type="InterPro" id="IPR016032">
    <property type="entry name" value="Sig_transdc_resp-reg_C-effctor"/>
</dbReference>
<gene>
    <name evidence="6" type="ORF">GCM10009720_25430</name>
</gene>
<reference evidence="6 7" key="1">
    <citation type="journal article" date="2019" name="Int. J. Syst. Evol. Microbiol.">
        <title>The Global Catalogue of Microorganisms (GCM) 10K type strain sequencing project: providing services to taxonomists for standard genome sequencing and annotation.</title>
        <authorList>
            <consortium name="The Broad Institute Genomics Platform"/>
            <consortium name="The Broad Institute Genome Sequencing Center for Infectious Disease"/>
            <person name="Wu L."/>
            <person name="Ma J."/>
        </authorList>
    </citation>
    <scope>NUCLEOTIDE SEQUENCE [LARGE SCALE GENOMIC DNA]</scope>
    <source>
        <strain evidence="6 7">JCM 13595</strain>
    </source>
</reference>
<dbReference type="Gene3D" id="3.40.50.2300">
    <property type="match status" value="1"/>
</dbReference>
<dbReference type="InterPro" id="IPR058245">
    <property type="entry name" value="NreC/VraR/RcsB-like_REC"/>
</dbReference>
<evidence type="ECO:0000259" key="5">
    <source>
        <dbReference type="PROSITE" id="PS50110"/>
    </source>
</evidence>
<dbReference type="CDD" id="cd06170">
    <property type="entry name" value="LuxR_C_like"/>
    <property type="match status" value="1"/>
</dbReference>
<keyword evidence="2" id="KW-0238">DNA-binding</keyword>
<evidence type="ECO:0000313" key="6">
    <source>
        <dbReference type="EMBL" id="GAA2043464.1"/>
    </source>
</evidence>
<dbReference type="RefSeq" id="WP_343959292.1">
    <property type="nucleotide sequence ID" value="NZ_BAAAMN010000049.1"/>
</dbReference>
<dbReference type="PRINTS" id="PR00038">
    <property type="entry name" value="HTHLUXR"/>
</dbReference>
<dbReference type="PROSITE" id="PS50110">
    <property type="entry name" value="RESPONSE_REGULATORY"/>
    <property type="match status" value="1"/>
</dbReference>
<accession>A0ABN2UTH7</accession>
<comment type="caution">
    <text evidence="6">The sequence shown here is derived from an EMBL/GenBank/DDBJ whole genome shotgun (WGS) entry which is preliminary data.</text>
</comment>
<protein>
    <submittedName>
        <fullName evidence="6">Response regulator transcription factor</fullName>
    </submittedName>
</protein>
<feature type="domain" description="Response regulatory" evidence="5">
    <location>
        <begin position="3"/>
        <end position="121"/>
    </location>
</feature>
<dbReference type="InterPro" id="IPR001789">
    <property type="entry name" value="Sig_transdc_resp-reg_receiver"/>
</dbReference>